<gene>
    <name evidence="13" type="primary">atpF</name>
    <name evidence="13" type="ORF">Eryt_027</name>
</gene>
<keyword evidence="8" id="KW-0472">Membrane</keyword>
<dbReference type="CDD" id="cd06503">
    <property type="entry name" value="ATP-synt_Fo_b"/>
    <property type="match status" value="1"/>
</dbReference>
<dbReference type="PANTHER" id="PTHR34264:SF3">
    <property type="entry name" value="ATP SYNTHASE SUBUNIT B, CHLOROPLASTIC"/>
    <property type="match status" value="1"/>
</dbReference>
<dbReference type="Pfam" id="PF00430">
    <property type="entry name" value="ATP-synt_B"/>
    <property type="match status" value="1"/>
</dbReference>
<dbReference type="PANTHER" id="PTHR34264">
    <property type="entry name" value="ATP SYNTHASE SUBUNIT B, CHLOROPLASTIC"/>
    <property type="match status" value="1"/>
</dbReference>
<dbReference type="InterPro" id="IPR002146">
    <property type="entry name" value="ATP_synth_b/b'su_bac/chlpt"/>
</dbReference>
<proteinExistence type="inferred from homology"/>
<keyword evidence="13" id="KW-0934">Plastid</keyword>
<keyword evidence="12" id="KW-0175">Coiled coil</keyword>
<comment type="function">
    <text evidence="10">F(1)F(0) ATP synthase produces ATP from ADP in the presence of a proton or sodium gradient. F-type ATPases consist of two structural domains, F(1) containing the extramembraneous catalytic core and F(0) containing the membrane proton channel, linked together by a central stalk and a peripheral stalk. During catalysis, ATP synthesis in the catalytic domain of F(1) is coupled via a rotary mechanism of the central stalk subunits to proton translocation.</text>
</comment>
<evidence type="ECO:0000256" key="5">
    <source>
        <dbReference type="ARBA" id="ARBA00022781"/>
    </source>
</evidence>
<evidence type="ECO:0000256" key="10">
    <source>
        <dbReference type="ARBA" id="ARBA00025198"/>
    </source>
</evidence>
<evidence type="ECO:0000313" key="13">
    <source>
        <dbReference type="EMBL" id="AOM66693.1"/>
    </source>
</evidence>
<dbReference type="GeneID" id="29073867"/>
<reference evidence="13" key="1">
    <citation type="journal article" date="2016" name="BMC Biol.">
        <title>Parallel evolution of highly conserved plastid genome architecture in red seaweeds and seed plants.</title>
        <authorList>
            <person name="Lee J."/>
            <person name="Cho C.H."/>
            <person name="Park S.I."/>
            <person name="Choi J.W."/>
            <person name="Song H.S."/>
            <person name="West J.A."/>
            <person name="Bhattacharya D."/>
            <person name="Yoon H.S."/>
        </authorList>
    </citation>
    <scope>NUCLEOTIDE SEQUENCE</scope>
</reference>
<keyword evidence="7 11" id="KW-0406">Ion transport</keyword>
<dbReference type="GO" id="GO:0015986">
    <property type="term" value="P:proton motive force-driven ATP synthesis"/>
    <property type="evidence" value="ECO:0007669"/>
    <property type="project" value="InterPro"/>
</dbReference>
<keyword evidence="6" id="KW-1133">Transmembrane helix</keyword>
<evidence type="ECO:0000256" key="2">
    <source>
        <dbReference type="ARBA" id="ARBA00022448"/>
    </source>
</evidence>
<keyword evidence="2 11" id="KW-0813">Transport</keyword>
<evidence type="ECO:0000256" key="6">
    <source>
        <dbReference type="ARBA" id="ARBA00022989"/>
    </source>
</evidence>
<keyword evidence="9" id="KW-0066">ATP synthesis</keyword>
<evidence type="ECO:0000256" key="11">
    <source>
        <dbReference type="RuleBase" id="RU003848"/>
    </source>
</evidence>
<dbReference type="HAMAP" id="MF_01398">
    <property type="entry name" value="ATP_synth_b_bprime"/>
    <property type="match status" value="1"/>
</dbReference>
<reference evidence="13" key="2">
    <citation type="submission" date="2017-07" db="EMBL/GenBank/DDBJ databases">
        <authorList>
            <person name="Sun Z.S."/>
            <person name="Albrecht U."/>
            <person name="Echele G."/>
            <person name="Lee C.C."/>
        </authorList>
    </citation>
    <scope>NUCLEOTIDE SEQUENCE</scope>
</reference>
<evidence type="ECO:0000256" key="3">
    <source>
        <dbReference type="ARBA" id="ARBA00022547"/>
    </source>
</evidence>
<dbReference type="AlphaFoldDB" id="A0A1C9CE75"/>
<sequence>MNITDNCAQVLLLISEHSSETGFGINTNIFEINAINIGILLGIVIYVGKPFLTSTLQTRQDKVLASIQEAEEKLQQSSNRLLEAQKQLEQTQFVIDNIKKEAEVTADKVQKSILEQGEIEIERLAASGKASIVTAENQIRKQIQQHIATLALKRVLLQLKGEMTPDLQIKIIDANIKQLEGQL</sequence>
<dbReference type="GO" id="GO:0015078">
    <property type="term" value="F:proton transmembrane transporter activity"/>
    <property type="evidence" value="ECO:0007669"/>
    <property type="project" value="InterPro"/>
</dbReference>
<accession>A0A1C9CE75</accession>
<evidence type="ECO:0000256" key="7">
    <source>
        <dbReference type="ARBA" id="ARBA00023065"/>
    </source>
</evidence>
<keyword evidence="3 11" id="KW-0138">CF(0)</keyword>
<evidence type="ECO:0000256" key="1">
    <source>
        <dbReference type="ARBA" id="ARBA00004167"/>
    </source>
</evidence>
<dbReference type="GO" id="GO:0045259">
    <property type="term" value="C:proton-transporting ATP synthase complex"/>
    <property type="evidence" value="ECO:0007669"/>
    <property type="project" value="UniProtKB-KW"/>
</dbReference>
<comment type="similarity">
    <text evidence="11">Belongs to the ATPase B chain family.</text>
</comment>
<evidence type="ECO:0000256" key="4">
    <source>
        <dbReference type="ARBA" id="ARBA00022692"/>
    </source>
</evidence>
<geneLocation type="plastid" evidence="13"/>
<dbReference type="EMBL" id="KX284721">
    <property type="protein sequence ID" value="AOM66693.1"/>
    <property type="molecule type" value="Genomic_DNA"/>
</dbReference>
<comment type="subcellular location">
    <subcellularLocation>
        <location evidence="1">Membrane</location>
        <topology evidence="1">Single-pass membrane protein</topology>
    </subcellularLocation>
</comment>
<evidence type="ECO:0000256" key="8">
    <source>
        <dbReference type="ARBA" id="ARBA00023136"/>
    </source>
</evidence>
<evidence type="ECO:0000256" key="9">
    <source>
        <dbReference type="ARBA" id="ARBA00023310"/>
    </source>
</evidence>
<keyword evidence="5 11" id="KW-0375">Hydrogen ion transport</keyword>
<keyword evidence="4 11" id="KW-0812">Transmembrane</keyword>
<evidence type="ECO:0000256" key="12">
    <source>
        <dbReference type="SAM" id="Coils"/>
    </source>
</evidence>
<feature type="coiled-coil region" evidence="12">
    <location>
        <begin position="60"/>
        <end position="101"/>
    </location>
</feature>
<name>A0A1C9CE75_9RHOD</name>
<protein>
    <submittedName>
        <fullName evidence="13">ATP synthase CFO B chain subunit I</fullName>
    </submittedName>
</protein>
<organism evidence="13">
    <name type="scientific">Erythrotrichia carnea</name>
    <dbReference type="NCBI Taxonomy" id="35151"/>
    <lineage>
        <taxon>Eukaryota</taxon>
        <taxon>Rhodophyta</taxon>
        <taxon>Compsopogonophyceae</taxon>
        <taxon>Erythropeltidales</taxon>
        <taxon>Erythrotrichiaceae</taxon>
        <taxon>Erythrotrichia</taxon>
    </lineage>
</organism>
<dbReference type="RefSeq" id="YP_009297350.1">
    <property type="nucleotide sequence ID" value="NC_031176.2"/>
</dbReference>